<organism evidence="2 3">
    <name type="scientific">Flavobacterium agri</name>
    <dbReference type="NCBI Taxonomy" id="2743471"/>
    <lineage>
        <taxon>Bacteria</taxon>
        <taxon>Pseudomonadati</taxon>
        <taxon>Bacteroidota</taxon>
        <taxon>Flavobacteriia</taxon>
        <taxon>Flavobacteriales</taxon>
        <taxon>Flavobacteriaceae</taxon>
        <taxon>Flavobacterium</taxon>
    </lineage>
</organism>
<feature type="signal peptide" evidence="1">
    <location>
        <begin position="1"/>
        <end position="19"/>
    </location>
</feature>
<comment type="caution">
    <text evidence="2">The sequence shown here is derived from an EMBL/GenBank/DDBJ whole genome shotgun (WGS) entry which is preliminary data.</text>
</comment>
<keyword evidence="3" id="KW-1185">Reference proteome</keyword>
<evidence type="ECO:0000313" key="3">
    <source>
        <dbReference type="Proteomes" id="UP000535020"/>
    </source>
</evidence>
<dbReference type="AlphaFoldDB" id="A0A7Y9C5L9"/>
<accession>A0A7Y9C5L9</accession>
<name>A0A7Y9C5L9_9FLAO</name>
<evidence type="ECO:0000256" key="1">
    <source>
        <dbReference type="SAM" id="SignalP"/>
    </source>
</evidence>
<reference evidence="2 3" key="1">
    <citation type="submission" date="2020-07" db="EMBL/GenBank/DDBJ databases">
        <authorList>
            <person name="Sun Q."/>
        </authorList>
    </citation>
    <scope>NUCLEOTIDE SEQUENCE [LARGE SCALE GENOMIC DNA]</scope>
    <source>
        <strain evidence="2 3">MAH-1</strain>
    </source>
</reference>
<dbReference type="RefSeq" id="WP_176005374.1">
    <property type="nucleotide sequence ID" value="NZ_JABWMI010000007.1"/>
</dbReference>
<proteinExistence type="predicted"/>
<protein>
    <recommendedName>
        <fullName evidence="4">WG containing repeat-containing protein</fullName>
    </recommendedName>
</protein>
<evidence type="ECO:0008006" key="4">
    <source>
        <dbReference type="Google" id="ProtNLM"/>
    </source>
</evidence>
<dbReference type="EMBL" id="JACBJI010000002">
    <property type="protein sequence ID" value="NYA70549.1"/>
    <property type="molecule type" value="Genomic_DNA"/>
</dbReference>
<keyword evidence="1" id="KW-0732">Signal</keyword>
<sequence length="473" mass="53703">MHLKITTLSLLLTAFLANAQDKAVNVELPSKNVFTDYYFSESGKAYVASNNAKDKQTNLQFFDENLNQKFAKNFASQYKGLGSFFGRGMNAAPVAYNMFGTRDGEYLICNVDDLLFDSNGASRKYNRFEEISGFETVFRIFTNKYDLHLGKKKKGNEGPYFYRTTLADLSKKPIKLEFPDFDTKIGGTPTKVSGSNSQAWEDAGFNDSQFYMVSKELNKERNENQYNIAGFDYEGNVVTKISIPVKLKGKYFALSNSGFGGYKTVDYGIVGASAMDENATGNVYFEDGFYYIYGLFSKEKGDLNKVKYHGFYINKYDTKGDLVWTFEKPITQKGFNATQRPLAVEARFVKTGSRIAFRISNIMEKYALFFSVDGNDGKLLKEASPTFDIEGNRYENFKGGTFATGYYVKAYSKKHMDINTLFASFLNPEVEAFLKSPASEDLNYNCKITPAGIYMIEENYKDKAFRLLKFDWK</sequence>
<feature type="chain" id="PRO_5031409056" description="WG containing repeat-containing protein" evidence="1">
    <location>
        <begin position="20"/>
        <end position="473"/>
    </location>
</feature>
<dbReference type="Proteomes" id="UP000535020">
    <property type="component" value="Unassembled WGS sequence"/>
</dbReference>
<gene>
    <name evidence="2" type="ORF">HZF10_06425</name>
</gene>
<evidence type="ECO:0000313" key="2">
    <source>
        <dbReference type="EMBL" id="NYA70549.1"/>
    </source>
</evidence>